<evidence type="ECO:0000313" key="1">
    <source>
        <dbReference type="EMBL" id="KAK9679687.1"/>
    </source>
</evidence>
<dbReference type="Proteomes" id="UP001458880">
    <property type="component" value="Unassembled WGS sequence"/>
</dbReference>
<gene>
    <name evidence="1" type="ORF">QE152_g39802</name>
</gene>
<proteinExistence type="predicted"/>
<protein>
    <submittedName>
        <fullName evidence="1">Transposase IS4</fullName>
    </submittedName>
</protein>
<evidence type="ECO:0000313" key="2">
    <source>
        <dbReference type="Proteomes" id="UP001458880"/>
    </source>
</evidence>
<organism evidence="1 2">
    <name type="scientific">Popillia japonica</name>
    <name type="common">Japanese beetle</name>
    <dbReference type="NCBI Taxonomy" id="7064"/>
    <lineage>
        <taxon>Eukaryota</taxon>
        <taxon>Metazoa</taxon>
        <taxon>Ecdysozoa</taxon>
        <taxon>Arthropoda</taxon>
        <taxon>Hexapoda</taxon>
        <taxon>Insecta</taxon>
        <taxon>Pterygota</taxon>
        <taxon>Neoptera</taxon>
        <taxon>Endopterygota</taxon>
        <taxon>Coleoptera</taxon>
        <taxon>Polyphaga</taxon>
        <taxon>Scarabaeiformia</taxon>
        <taxon>Scarabaeidae</taxon>
        <taxon>Rutelinae</taxon>
        <taxon>Popillia</taxon>
    </lineage>
</organism>
<accession>A0AAW1HTP4</accession>
<reference evidence="1 2" key="1">
    <citation type="journal article" date="2024" name="BMC Genomics">
        <title>De novo assembly and annotation of Popillia japonica's genome with initial clues to its potential as an invasive pest.</title>
        <authorList>
            <person name="Cucini C."/>
            <person name="Boschi S."/>
            <person name="Funari R."/>
            <person name="Cardaioli E."/>
            <person name="Iannotti N."/>
            <person name="Marturano G."/>
            <person name="Paoli F."/>
            <person name="Bruttini M."/>
            <person name="Carapelli A."/>
            <person name="Frati F."/>
            <person name="Nardi F."/>
        </authorList>
    </citation>
    <scope>NUCLEOTIDE SEQUENCE [LARGE SCALE GENOMIC DNA]</scope>
    <source>
        <strain evidence="1">DMR45628</strain>
    </source>
</reference>
<dbReference type="EMBL" id="JASPKY010000990">
    <property type="protein sequence ID" value="KAK9679687.1"/>
    <property type="molecule type" value="Genomic_DNA"/>
</dbReference>
<keyword evidence="2" id="KW-1185">Reference proteome</keyword>
<dbReference type="AlphaFoldDB" id="A0AAW1HTP4"/>
<name>A0AAW1HTP4_POPJA</name>
<sequence>MSKKYLTYEELLYHLENDDSDLEYLSEEDDGWEVNDDQTNEAHDEFEEVRVAISQDILHELEGDRSIDNCIQTQELENTVAAGTAAELCGASSGPIVQQPNQTNVKREPKKSILNTKQVLEKPKQIPSGPSKTDRINLYYTENQLTRKKDIVWRKNVTYQTPNINWYHPITPQIVELENALYFFESTLLMIYSI</sequence>
<comment type="caution">
    <text evidence="1">The sequence shown here is derived from an EMBL/GenBank/DDBJ whole genome shotgun (WGS) entry which is preliminary data.</text>
</comment>